<evidence type="ECO:0000313" key="1">
    <source>
        <dbReference type="EMBL" id="GBN06610.1"/>
    </source>
</evidence>
<name>A0A4Y2KX33_ARAVE</name>
<keyword evidence="2" id="KW-1185">Reference proteome</keyword>
<dbReference type="Proteomes" id="UP000499080">
    <property type="component" value="Unassembled WGS sequence"/>
</dbReference>
<reference evidence="1 2" key="1">
    <citation type="journal article" date="2019" name="Sci. Rep.">
        <title>Orb-weaving spider Araneus ventricosus genome elucidates the spidroin gene catalogue.</title>
        <authorList>
            <person name="Kono N."/>
            <person name="Nakamura H."/>
            <person name="Ohtoshi R."/>
            <person name="Moran D.A.P."/>
            <person name="Shinohara A."/>
            <person name="Yoshida Y."/>
            <person name="Fujiwara M."/>
            <person name="Mori M."/>
            <person name="Tomita M."/>
            <person name="Arakawa K."/>
        </authorList>
    </citation>
    <scope>NUCLEOTIDE SEQUENCE [LARGE SCALE GENOMIC DNA]</scope>
</reference>
<dbReference type="AlphaFoldDB" id="A0A4Y2KX33"/>
<comment type="caution">
    <text evidence="1">The sequence shown here is derived from an EMBL/GenBank/DDBJ whole genome shotgun (WGS) entry which is preliminary data.</text>
</comment>
<protein>
    <submittedName>
        <fullName evidence="1">Uncharacterized protein</fullName>
    </submittedName>
</protein>
<gene>
    <name evidence="1" type="ORF">AVEN_260456_1</name>
</gene>
<proteinExistence type="predicted"/>
<accession>A0A4Y2KX33</accession>
<dbReference type="EMBL" id="BGPR01005083">
    <property type="protein sequence ID" value="GBN06610.1"/>
    <property type="molecule type" value="Genomic_DNA"/>
</dbReference>
<sequence>MRLISVHPCRRRTEQACDSRLSARRRHWTYAAQPGTFSDAGIDGRRWEQDRDHRRDDRTLHSRTAAAVVLARVTIATAKMPDIFENDRRSCRVDALHASMPVGDILNTSCDCFN</sequence>
<organism evidence="1 2">
    <name type="scientific">Araneus ventricosus</name>
    <name type="common">Orbweaver spider</name>
    <name type="synonym">Epeira ventricosa</name>
    <dbReference type="NCBI Taxonomy" id="182803"/>
    <lineage>
        <taxon>Eukaryota</taxon>
        <taxon>Metazoa</taxon>
        <taxon>Ecdysozoa</taxon>
        <taxon>Arthropoda</taxon>
        <taxon>Chelicerata</taxon>
        <taxon>Arachnida</taxon>
        <taxon>Araneae</taxon>
        <taxon>Araneomorphae</taxon>
        <taxon>Entelegynae</taxon>
        <taxon>Araneoidea</taxon>
        <taxon>Araneidae</taxon>
        <taxon>Araneus</taxon>
    </lineage>
</organism>
<evidence type="ECO:0000313" key="2">
    <source>
        <dbReference type="Proteomes" id="UP000499080"/>
    </source>
</evidence>